<dbReference type="InterPro" id="IPR036291">
    <property type="entry name" value="NAD(P)-bd_dom_sf"/>
</dbReference>
<dbReference type="GO" id="GO:0005811">
    <property type="term" value="C:lipid droplet"/>
    <property type="evidence" value="ECO:0007669"/>
    <property type="project" value="TreeGrafter"/>
</dbReference>
<evidence type="ECO:0000256" key="6">
    <source>
        <dbReference type="ARBA" id="ARBA00023593"/>
    </source>
</evidence>
<proteinExistence type="inferred from homology"/>
<reference evidence="7 8" key="1">
    <citation type="submission" date="2014-04" db="EMBL/GenBank/DDBJ databases">
        <authorList>
            <consortium name="DOE Joint Genome Institute"/>
            <person name="Kuo A."/>
            <person name="Gay G."/>
            <person name="Dore J."/>
            <person name="Kohler A."/>
            <person name="Nagy L.G."/>
            <person name="Floudas D."/>
            <person name="Copeland A."/>
            <person name="Barry K.W."/>
            <person name="Cichocki N."/>
            <person name="Veneault-Fourrey C."/>
            <person name="LaButti K."/>
            <person name="Lindquist E.A."/>
            <person name="Lipzen A."/>
            <person name="Lundell T."/>
            <person name="Morin E."/>
            <person name="Murat C."/>
            <person name="Sun H."/>
            <person name="Tunlid A."/>
            <person name="Henrissat B."/>
            <person name="Grigoriev I.V."/>
            <person name="Hibbett D.S."/>
            <person name="Martin F."/>
            <person name="Nordberg H.P."/>
            <person name="Cantor M.N."/>
            <person name="Hua S.X."/>
        </authorList>
    </citation>
    <scope>NUCLEOTIDE SEQUENCE [LARGE SCALE GENOMIC DNA]</scope>
    <source>
        <strain evidence="8">h7</strain>
    </source>
</reference>
<evidence type="ECO:0000313" key="8">
    <source>
        <dbReference type="Proteomes" id="UP000053424"/>
    </source>
</evidence>
<dbReference type="InterPro" id="IPR051593">
    <property type="entry name" value="Ergosterol_Biosynth_ERG27"/>
</dbReference>
<keyword evidence="3" id="KW-0752">Steroid biosynthesis</keyword>
<dbReference type="SUPFAM" id="SSF51735">
    <property type="entry name" value="NAD(P)-binding Rossmann-fold domains"/>
    <property type="match status" value="1"/>
</dbReference>
<dbReference type="PANTHER" id="PTHR43647:SF1">
    <property type="entry name" value="3-KETO-STEROID REDUCTASE ERG27"/>
    <property type="match status" value="1"/>
</dbReference>
<keyword evidence="4" id="KW-0560">Oxidoreductase</keyword>
<keyword evidence="8" id="KW-1185">Reference proteome</keyword>
<evidence type="ECO:0000256" key="3">
    <source>
        <dbReference type="ARBA" id="ARBA00022955"/>
    </source>
</evidence>
<dbReference type="HOGENOM" id="CLU_029944_1_0_1"/>
<dbReference type="OrthoDB" id="9989144at2759"/>
<dbReference type="Gene3D" id="3.40.50.720">
    <property type="entry name" value="NAD(P)-binding Rossmann-like Domain"/>
    <property type="match status" value="1"/>
</dbReference>
<sequence length="412" mass="45840">MEARRQLGQPPVVIVTGANGGVGFGICQRLLLQLHQPNAPDGFPQEIASNIQSNEKPIVGYQGVTLVMACRNMKRAEAARTKLLRWLDTQLAELQKSPISDKDYVRKFRANVKVHIHELDLASVSSVLKFGATVRKEFNYVSHLVCNAGVASFKGIDWIACFKQLATNPLAAITAPTFYTQHVGEISADNLGWVWQSNVFGHFVLFRELETLLYQTPYASSRVIWCSSLEASPKFYDSKDWQLKTTEHSYESTKYQIDLIACHLDQIAVQTVPTGEKKVRHLITEPGVCSTTISAAIAGPILDKIKVLLFYIGRMFGSPHHTIDPFKAAIAAVHLILVPLTFLPLFLGTNPVRFGAQTGRWGDERVGVTLVKEWDAHKEEGAFLVAQCDALYETFKKAEAAPNHFETASERM</sequence>
<reference evidence="8" key="2">
    <citation type="submission" date="2015-01" db="EMBL/GenBank/DDBJ databases">
        <title>Evolutionary Origins and Diversification of the Mycorrhizal Mutualists.</title>
        <authorList>
            <consortium name="DOE Joint Genome Institute"/>
            <consortium name="Mycorrhizal Genomics Consortium"/>
            <person name="Kohler A."/>
            <person name="Kuo A."/>
            <person name="Nagy L.G."/>
            <person name="Floudas D."/>
            <person name="Copeland A."/>
            <person name="Barry K.W."/>
            <person name="Cichocki N."/>
            <person name="Veneault-Fourrey C."/>
            <person name="LaButti K."/>
            <person name="Lindquist E.A."/>
            <person name="Lipzen A."/>
            <person name="Lundell T."/>
            <person name="Morin E."/>
            <person name="Murat C."/>
            <person name="Riley R."/>
            <person name="Ohm R."/>
            <person name="Sun H."/>
            <person name="Tunlid A."/>
            <person name="Henrissat B."/>
            <person name="Grigoriev I.V."/>
            <person name="Hibbett D.S."/>
            <person name="Martin F."/>
        </authorList>
    </citation>
    <scope>NUCLEOTIDE SEQUENCE [LARGE SCALE GENOMIC DNA]</scope>
    <source>
        <strain evidence="8">h7</strain>
    </source>
</reference>
<organism evidence="7 8">
    <name type="scientific">Hebeloma cylindrosporum</name>
    <dbReference type="NCBI Taxonomy" id="76867"/>
    <lineage>
        <taxon>Eukaryota</taxon>
        <taxon>Fungi</taxon>
        <taxon>Dikarya</taxon>
        <taxon>Basidiomycota</taxon>
        <taxon>Agaricomycotina</taxon>
        <taxon>Agaricomycetes</taxon>
        <taxon>Agaricomycetidae</taxon>
        <taxon>Agaricales</taxon>
        <taxon>Agaricineae</taxon>
        <taxon>Hymenogastraceae</taxon>
        <taxon>Hebeloma</taxon>
    </lineage>
</organism>
<gene>
    <name evidence="7" type="ORF">M413DRAFT_444509</name>
</gene>
<evidence type="ECO:0000256" key="2">
    <source>
        <dbReference type="ARBA" id="ARBA00022857"/>
    </source>
</evidence>
<dbReference type="PANTHER" id="PTHR43647">
    <property type="entry name" value="DEHYDROGENASE"/>
    <property type="match status" value="1"/>
</dbReference>
<evidence type="ECO:0000313" key="7">
    <source>
        <dbReference type="EMBL" id="KIM42875.1"/>
    </source>
</evidence>
<dbReference type="GO" id="GO:0000253">
    <property type="term" value="F:3-beta-hydroxysteroid 3-dehydrogenase (NADP+) activity"/>
    <property type="evidence" value="ECO:0007669"/>
    <property type="project" value="TreeGrafter"/>
</dbReference>
<dbReference type="EMBL" id="KN831777">
    <property type="protein sequence ID" value="KIM42875.1"/>
    <property type="molecule type" value="Genomic_DNA"/>
</dbReference>
<dbReference type="Proteomes" id="UP000053424">
    <property type="component" value="Unassembled WGS sequence"/>
</dbReference>
<keyword evidence="1" id="KW-0444">Lipid biosynthesis</keyword>
<evidence type="ECO:0000256" key="1">
    <source>
        <dbReference type="ARBA" id="ARBA00022516"/>
    </source>
</evidence>
<accession>A0A0C3C1S9</accession>
<dbReference type="AlphaFoldDB" id="A0A0C3C1S9"/>
<keyword evidence="5" id="KW-0443">Lipid metabolism</keyword>
<evidence type="ECO:0000256" key="4">
    <source>
        <dbReference type="ARBA" id="ARBA00023002"/>
    </source>
</evidence>
<comment type="similarity">
    <text evidence="6">Belongs to the short-chain dehydrogenases/reductases (SDR) family. ERG27 subfamily.</text>
</comment>
<protein>
    <recommendedName>
        <fullName evidence="9">3-keto sterol reductase</fullName>
    </recommendedName>
</protein>
<keyword evidence="2" id="KW-0521">NADP</keyword>
<dbReference type="GO" id="GO:0005741">
    <property type="term" value="C:mitochondrial outer membrane"/>
    <property type="evidence" value="ECO:0007669"/>
    <property type="project" value="TreeGrafter"/>
</dbReference>
<evidence type="ECO:0008006" key="9">
    <source>
        <dbReference type="Google" id="ProtNLM"/>
    </source>
</evidence>
<dbReference type="GO" id="GO:0005789">
    <property type="term" value="C:endoplasmic reticulum membrane"/>
    <property type="evidence" value="ECO:0007669"/>
    <property type="project" value="TreeGrafter"/>
</dbReference>
<dbReference type="STRING" id="686832.A0A0C3C1S9"/>
<evidence type="ECO:0000256" key="5">
    <source>
        <dbReference type="ARBA" id="ARBA00023098"/>
    </source>
</evidence>
<dbReference type="GO" id="GO:0006694">
    <property type="term" value="P:steroid biosynthetic process"/>
    <property type="evidence" value="ECO:0007669"/>
    <property type="project" value="UniProtKB-KW"/>
</dbReference>
<name>A0A0C3C1S9_HEBCY</name>